<protein>
    <recommendedName>
        <fullName evidence="1">Integrase core domain-containing protein</fullName>
    </recommendedName>
</protein>
<sequence length="392" mass="45942">MESDEEIDSTDRLVIKYFSLGFQQKEILAFLQILHGKTMSHRTLKRLLSRLKLFRRKDYSKIEDVAKFLENELNKSGQLHGYKWMHLRCLHNKLVVTQEVVRDLLGLLDSRGVELRRKGRLRRRQYDNKGPNYLWHVDSYDKLKQYGVCINGCIDGFSRHIIWLRAGPTASDPKVIAGYFLKGVKLIGGCPKTIRCDMGTENGTMEKIQKTLHEVFNESPTSRPCFLYGKSMHNQRIEAWWSMLRKHNAQYWMNIFQILKEDNTFDGSFLDKSLIQFCFLPLIQEELDQVCLEWNIHRIRKTRNAIAPAGRPTIMYEMPSLYGANDYLINTPPFAIEQLSLECTFIQTPCDNDFYDLCCILMEENNLTRCSDPYLTINLYVDLKNKLIPLFQ</sequence>
<dbReference type="Proteomes" id="UP001154078">
    <property type="component" value="Chromosome 1"/>
</dbReference>
<dbReference type="InterPro" id="IPR058913">
    <property type="entry name" value="Integrase_dom_put"/>
</dbReference>
<dbReference type="PANTHER" id="PTHR46791:SF13">
    <property type="entry name" value="CLR5 DOMAIN-CONTAINING PROTEIN"/>
    <property type="match status" value="1"/>
</dbReference>
<proteinExistence type="predicted"/>
<name>A0A9P0ATT1_BRAAE</name>
<evidence type="ECO:0000313" key="3">
    <source>
        <dbReference type="Proteomes" id="UP001154078"/>
    </source>
</evidence>
<organism evidence="2 3">
    <name type="scientific">Brassicogethes aeneus</name>
    <name type="common">Rape pollen beetle</name>
    <name type="synonym">Meligethes aeneus</name>
    <dbReference type="NCBI Taxonomy" id="1431903"/>
    <lineage>
        <taxon>Eukaryota</taxon>
        <taxon>Metazoa</taxon>
        <taxon>Ecdysozoa</taxon>
        <taxon>Arthropoda</taxon>
        <taxon>Hexapoda</taxon>
        <taxon>Insecta</taxon>
        <taxon>Pterygota</taxon>
        <taxon>Neoptera</taxon>
        <taxon>Endopterygota</taxon>
        <taxon>Coleoptera</taxon>
        <taxon>Polyphaga</taxon>
        <taxon>Cucujiformia</taxon>
        <taxon>Nitidulidae</taxon>
        <taxon>Meligethinae</taxon>
        <taxon>Brassicogethes</taxon>
    </lineage>
</organism>
<dbReference type="OrthoDB" id="6719269at2759"/>
<gene>
    <name evidence="2" type="ORF">MELIAE_LOCUS1224</name>
</gene>
<accession>A0A9P0ATT1</accession>
<keyword evidence="3" id="KW-1185">Reference proteome</keyword>
<dbReference type="PANTHER" id="PTHR46791">
    <property type="entry name" value="EXPRESSED PROTEIN"/>
    <property type="match status" value="1"/>
</dbReference>
<dbReference type="AlphaFoldDB" id="A0A9P0ATT1"/>
<evidence type="ECO:0000313" key="2">
    <source>
        <dbReference type="EMBL" id="CAH0547186.1"/>
    </source>
</evidence>
<dbReference type="Pfam" id="PF24764">
    <property type="entry name" value="rva_4"/>
    <property type="match status" value="1"/>
</dbReference>
<evidence type="ECO:0000259" key="1">
    <source>
        <dbReference type="Pfam" id="PF24764"/>
    </source>
</evidence>
<feature type="domain" description="Integrase core" evidence="1">
    <location>
        <begin position="126"/>
        <end position="304"/>
    </location>
</feature>
<dbReference type="EMBL" id="OV121132">
    <property type="protein sequence ID" value="CAH0547186.1"/>
    <property type="molecule type" value="Genomic_DNA"/>
</dbReference>
<reference evidence="2" key="1">
    <citation type="submission" date="2021-12" db="EMBL/GenBank/DDBJ databases">
        <authorList>
            <person name="King R."/>
        </authorList>
    </citation>
    <scope>NUCLEOTIDE SEQUENCE</scope>
</reference>